<gene>
    <name evidence="2" type="ORF">D3P04_02300</name>
</gene>
<dbReference type="AlphaFoldDB" id="A0A418T8H6"/>
<feature type="compositionally biased region" description="Basic and acidic residues" evidence="1">
    <location>
        <begin position="141"/>
        <end position="152"/>
    </location>
</feature>
<evidence type="ECO:0000313" key="2">
    <source>
        <dbReference type="EMBL" id="RJE89477.1"/>
    </source>
</evidence>
<name>A0A418T8H6_9RHOB</name>
<evidence type="ECO:0000256" key="1">
    <source>
        <dbReference type="SAM" id="MobiDB-lite"/>
    </source>
</evidence>
<evidence type="ECO:0000313" key="3">
    <source>
        <dbReference type="Proteomes" id="UP000284202"/>
    </source>
</evidence>
<proteinExistence type="predicted"/>
<feature type="region of interest" description="Disordered" evidence="1">
    <location>
        <begin position="133"/>
        <end position="152"/>
    </location>
</feature>
<keyword evidence="3" id="KW-1185">Reference proteome</keyword>
<dbReference type="EMBL" id="QZCG01000001">
    <property type="protein sequence ID" value="RJE89477.1"/>
    <property type="molecule type" value="Genomic_DNA"/>
</dbReference>
<accession>A0A418T8H6</accession>
<sequence>MSISMPGIGAAASSSVNSAFDNHLTIAKSSKVIADFMASTGRSAISKQDLQNFAGNSSGNVPSDVSAAASYLLKHEDAFTAIETHDVPQKDDYSGVWNFEWAADGGLDGTAIDAIAKMEDAFDRAIEKSSEITEKTTIAKTELDASKQRPQN</sequence>
<organism evidence="2 3">
    <name type="scientific">Paracoccus onubensis</name>
    <dbReference type="NCBI Taxonomy" id="1675788"/>
    <lineage>
        <taxon>Bacteria</taxon>
        <taxon>Pseudomonadati</taxon>
        <taxon>Pseudomonadota</taxon>
        <taxon>Alphaproteobacteria</taxon>
        <taxon>Rhodobacterales</taxon>
        <taxon>Paracoccaceae</taxon>
        <taxon>Paracoccus</taxon>
    </lineage>
</organism>
<dbReference type="RefSeq" id="WP_119745456.1">
    <property type="nucleotide sequence ID" value="NZ_QZCG01000001.1"/>
</dbReference>
<reference evidence="3" key="1">
    <citation type="submission" date="2018-09" db="EMBL/GenBank/DDBJ databases">
        <title>Acidovorax cavernicola nov. sp. isolated from Gruta de las Maravillas (Aracena, Spain).</title>
        <authorList>
            <person name="Jurado V."/>
            <person name="Gutierrez-Patricio S."/>
            <person name="Gonzalez-Pimentel J.L."/>
            <person name="Miller A.Z."/>
            <person name="Laiz L."/>
            <person name="Saiz-Jimenez C."/>
        </authorList>
    </citation>
    <scope>NUCLEOTIDE SEQUENCE [LARGE SCALE GENOMIC DNA]</scope>
    <source>
        <strain evidence="3">1011MAR3C25</strain>
    </source>
</reference>
<comment type="caution">
    <text evidence="2">The sequence shown here is derived from an EMBL/GenBank/DDBJ whole genome shotgun (WGS) entry which is preliminary data.</text>
</comment>
<protein>
    <submittedName>
        <fullName evidence="2">Uncharacterized protein</fullName>
    </submittedName>
</protein>
<dbReference type="OrthoDB" id="6183696at2"/>
<dbReference type="Proteomes" id="UP000284202">
    <property type="component" value="Unassembled WGS sequence"/>
</dbReference>